<evidence type="ECO:0000256" key="1">
    <source>
        <dbReference type="ARBA" id="ARBA00023239"/>
    </source>
</evidence>
<dbReference type="InterPro" id="IPR006680">
    <property type="entry name" value="Amidohydro-rel"/>
</dbReference>
<gene>
    <name evidence="3" type="ORF">GNZ13_09675</name>
</gene>
<dbReference type="PANTHER" id="PTHR21240:SF28">
    <property type="entry name" value="ISO-OROTATE DECARBOXYLASE (EUROFUNG)"/>
    <property type="match status" value="1"/>
</dbReference>
<sequence>MLVEEVGIMSFQIISINEHVIEAPDVWTARMSKAQWGDRIPHIRTKDDGTEVWMIDGVEVPLVGSGSAAACMPDRSDEPTKWRDVPSVVTNVTERAASMEAQGVGYAVLYPSVAGIGGETFGRIEDPELELACVQAYNDWLIDEWGANPKFIPQCILPLSSFEAMRSELIRSVEKGHRGVILPGIPDQVRKGAPHINDAGYDAVWKACEELGVPVCFHSGIVPSMELTPYSGYAPAVAAAFRAIARPVTGAAMLSNFVISKVFERFPGLKVVFAESAMGLTSFTIEGGDYGFGMWRLDERYSYKAKPSDLFRSNCFVVGWYDRVNLKHVAEHLGPDSLLWTTKFPLGTSSWPDVQKQVESSFAEISESDRARVLWSNAAQLYKIN</sequence>
<feature type="domain" description="Amidohydrolase-related" evidence="2">
    <location>
        <begin position="94"/>
        <end position="383"/>
    </location>
</feature>
<keyword evidence="4" id="KW-1185">Reference proteome</keyword>
<organism evidence="3 4">
    <name type="scientific">Paraburkholderia elongata</name>
    <dbReference type="NCBI Taxonomy" id="2675747"/>
    <lineage>
        <taxon>Bacteria</taxon>
        <taxon>Pseudomonadati</taxon>
        <taxon>Pseudomonadota</taxon>
        <taxon>Betaproteobacteria</taxon>
        <taxon>Burkholderiales</taxon>
        <taxon>Burkholderiaceae</taxon>
        <taxon>Paraburkholderia</taxon>
    </lineage>
</organism>
<dbReference type="GO" id="GO:0005737">
    <property type="term" value="C:cytoplasm"/>
    <property type="evidence" value="ECO:0007669"/>
    <property type="project" value="TreeGrafter"/>
</dbReference>
<dbReference type="SUPFAM" id="SSF51556">
    <property type="entry name" value="Metallo-dependent hydrolases"/>
    <property type="match status" value="1"/>
</dbReference>
<dbReference type="GO" id="GO:0016831">
    <property type="term" value="F:carboxy-lyase activity"/>
    <property type="evidence" value="ECO:0007669"/>
    <property type="project" value="InterPro"/>
</dbReference>
<dbReference type="Proteomes" id="UP000655523">
    <property type="component" value="Unassembled WGS sequence"/>
</dbReference>
<dbReference type="PANTHER" id="PTHR21240">
    <property type="entry name" value="2-AMINO-3-CARBOXYLMUCONATE-6-SEMIALDEHYDE DECARBOXYLASE"/>
    <property type="match status" value="1"/>
</dbReference>
<dbReference type="AlphaFoldDB" id="A0A972NN80"/>
<dbReference type="Gene3D" id="3.20.20.140">
    <property type="entry name" value="Metal-dependent hydrolases"/>
    <property type="match status" value="1"/>
</dbReference>
<evidence type="ECO:0000313" key="4">
    <source>
        <dbReference type="Proteomes" id="UP000655523"/>
    </source>
</evidence>
<evidence type="ECO:0000259" key="2">
    <source>
        <dbReference type="Pfam" id="PF04909"/>
    </source>
</evidence>
<dbReference type="EMBL" id="WOEZ01000044">
    <property type="protein sequence ID" value="NPT54872.1"/>
    <property type="molecule type" value="Genomic_DNA"/>
</dbReference>
<dbReference type="GO" id="GO:0019748">
    <property type="term" value="P:secondary metabolic process"/>
    <property type="evidence" value="ECO:0007669"/>
    <property type="project" value="TreeGrafter"/>
</dbReference>
<proteinExistence type="predicted"/>
<dbReference type="GO" id="GO:0016787">
    <property type="term" value="F:hydrolase activity"/>
    <property type="evidence" value="ECO:0007669"/>
    <property type="project" value="InterPro"/>
</dbReference>
<accession>A0A972NN80</accession>
<reference evidence="3 4" key="1">
    <citation type="submission" date="2019-11" db="EMBL/GenBank/DDBJ databases">
        <title>Metabolism of dissolved organic matter in forest soils.</title>
        <authorList>
            <person name="Cyle K.T."/>
            <person name="Wilhelm R.C."/>
            <person name="Martinez C.E."/>
        </authorList>
    </citation>
    <scope>NUCLEOTIDE SEQUENCE [LARGE SCALE GENOMIC DNA]</scope>
    <source>
        <strain evidence="3 4">5N</strain>
    </source>
</reference>
<evidence type="ECO:0000313" key="3">
    <source>
        <dbReference type="EMBL" id="NPT54872.1"/>
    </source>
</evidence>
<comment type="caution">
    <text evidence="3">The sequence shown here is derived from an EMBL/GenBank/DDBJ whole genome shotgun (WGS) entry which is preliminary data.</text>
</comment>
<dbReference type="Pfam" id="PF04909">
    <property type="entry name" value="Amidohydro_2"/>
    <property type="match status" value="1"/>
</dbReference>
<name>A0A972NN80_9BURK</name>
<protein>
    <submittedName>
        <fullName evidence="3">Amidohydrolase family protein</fullName>
    </submittedName>
</protein>
<dbReference type="RefSeq" id="WP_172162801.1">
    <property type="nucleotide sequence ID" value="NZ_WOEZ01000044.1"/>
</dbReference>
<dbReference type="InterPro" id="IPR032465">
    <property type="entry name" value="ACMSD"/>
</dbReference>
<keyword evidence="1" id="KW-0456">Lyase</keyword>
<dbReference type="InterPro" id="IPR032466">
    <property type="entry name" value="Metal_Hydrolase"/>
</dbReference>